<accession>A0ABR6ZK61</accession>
<dbReference type="Pfam" id="PF12156">
    <property type="entry name" value="ATPase-cat_bd"/>
    <property type="match status" value="1"/>
</dbReference>
<sequence length="80" mass="8861">MAFAFLSRLETGFLSLRTGGRLNCFHCDETMRERNALTVTFNGSPQQVCCHGCLAILRTIEQNHLVAAYLKNKARLSSAG</sequence>
<proteinExistence type="predicted"/>
<gene>
    <name evidence="2" type="ORF">H8L32_02215</name>
</gene>
<dbReference type="Proteomes" id="UP000650424">
    <property type="component" value="Unassembled WGS sequence"/>
</dbReference>
<dbReference type="InterPro" id="IPR021993">
    <property type="entry name" value="ATPase-cat-bd"/>
</dbReference>
<dbReference type="EMBL" id="JACOGF010000001">
    <property type="protein sequence ID" value="MBC3916291.1"/>
    <property type="molecule type" value="Genomic_DNA"/>
</dbReference>
<protein>
    <submittedName>
        <fullName evidence="2">Heavy metal translocating P-type ATPase metal-binding domain-containing protein</fullName>
    </submittedName>
</protein>
<feature type="domain" description="Putative metal-binding" evidence="1">
    <location>
        <begin position="23"/>
        <end position="73"/>
    </location>
</feature>
<evidence type="ECO:0000313" key="2">
    <source>
        <dbReference type="EMBL" id="MBC3916291.1"/>
    </source>
</evidence>
<organism evidence="2 3">
    <name type="scientific">Undibacterium hunanense</name>
    <dbReference type="NCBI Taxonomy" id="2762292"/>
    <lineage>
        <taxon>Bacteria</taxon>
        <taxon>Pseudomonadati</taxon>
        <taxon>Pseudomonadota</taxon>
        <taxon>Betaproteobacteria</taxon>
        <taxon>Burkholderiales</taxon>
        <taxon>Oxalobacteraceae</taxon>
        <taxon>Undibacterium</taxon>
    </lineage>
</organism>
<evidence type="ECO:0000313" key="3">
    <source>
        <dbReference type="Proteomes" id="UP000650424"/>
    </source>
</evidence>
<evidence type="ECO:0000259" key="1">
    <source>
        <dbReference type="Pfam" id="PF12156"/>
    </source>
</evidence>
<keyword evidence="3" id="KW-1185">Reference proteome</keyword>
<name>A0ABR6ZK61_9BURK</name>
<reference evidence="2 3" key="1">
    <citation type="submission" date="2020-08" db="EMBL/GenBank/DDBJ databases">
        <title>Novel species isolated from subtropical streams in China.</title>
        <authorList>
            <person name="Lu H."/>
        </authorList>
    </citation>
    <scope>NUCLEOTIDE SEQUENCE [LARGE SCALE GENOMIC DNA]</scope>
    <source>
        <strain evidence="2 3">CY18W</strain>
    </source>
</reference>
<dbReference type="RefSeq" id="WP_186945520.1">
    <property type="nucleotide sequence ID" value="NZ_JACOGF010000001.1"/>
</dbReference>
<comment type="caution">
    <text evidence="2">The sequence shown here is derived from an EMBL/GenBank/DDBJ whole genome shotgun (WGS) entry which is preliminary data.</text>
</comment>